<feature type="coiled-coil region" evidence="1">
    <location>
        <begin position="39"/>
        <end position="73"/>
    </location>
</feature>
<keyword evidence="1" id="KW-0175">Coiled coil</keyword>
<protein>
    <recommendedName>
        <fullName evidence="3">CCR4-Not complex component Not N-terminal domain-containing protein</fullName>
    </recommendedName>
</protein>
<evidence type="ECO:0000313" key="4">
    <source>
        <dbReference type="EMBL" id="NGM81304.1"/>
    </source>
</evidence>
<feature type="domain" description="CCR4-Not complex component Not N-terminal" evidence="3">
    <location>
        <begin position="26"/>
        <end position="91"/>
    </location>
</feature>
<keyword evidence="5" id="KW-1185">Reference proteome</keyword>
<evidence type="ECO:0000259" key="3">
    <source>
        <dbReference type="Pfam" id="PF04065"/>
    </source>
</evidence>
<sequence>MRKIAVIFIALTMFLSSSTFLIQDQVLAKTSTKNSVKTEKQKMESIRYLQKQIDQLKKQLERLEIESESISRGSQKYRDNLRKQNSILKQMRYYNQQIIELAS</sequence>
<dbReference type="RefSeq" id="WP_165094026.1">
    <property type="nucleotide sequence ID" value="NZ_JAAKGU010000001.1"/>
</dbReference>
<dbReference type="InterPro" id="IPR007207">
    <property type="entry name" value="Not_N"/>
</dbReference>
<accession>A0A6M1PFF9</accession>
<evidence type="ECO:0000256" key="1">
    <source>
        <dbReference type="SAM" id="Coils"/>
    </source>
</evidence>
<evidence type="ECO:0000256" key="2">
    <source>
        <dbReference type="SAM" id="SignalP"/>
    </source>
</evidence>
<feature type="signal peptide" evidence="2">
    <location>
        <begin position="1"/>
        <end position="22"/>
    </location>
</feature>
<evidence type="ECO:0000313" key="5">
    <source>
        <dbReference type="Proteomes" id="UP000480151"/>
    </source>
</evidence>
<comment type="caution">
    <text evidence="4">The sequence shown here is derived from an EMBL/GenBank/DDBJ whole genome shotgun (WGS) entry which is preliminary data.</text>
</comment>
<reference evidence="4 5" key="1">
    <citation type="submission" date="2020-02" db="EMBL/GenBank/DDBJ databases">
        <authorList>
            <person name="Gao J."/>
            <person name="Sun J."/>
        </authorList>
    </citation>
    <scope>NUCLEOTIDE SEQUENCE [LARGE SCALE GENOMIC DNA]</scope>
    <source>
        <strain evidence="4 5">7124</strain>
    </source>
</reference>
<proteinExistence type="predicted"/>
<dbReference type="AlphaFoldDB" id="A0A6M1PFF9"/>
<name>A0A6M1PFF9_9BACL</name>
<gene>
    <name evidence="4" type="ORF">G5B47_02630</name>
</gene>
<dbReference type="EMBL" id="JAAKGU010000001">
    <property type="protein sequence ID" value="NGM81304.1"/>
    <property type="molecule type" value="Genomic_DNA"/>
</dbReference>
<organism evidence="4 5">
    <name type="scientific">Paenibacillus apii</name>
    <dbReference type="NCBI Taxonomy" id="1850370"/>
    <lineage>
        <taxon>Bacteria</taxon>
        <taxon>Bacillati</taxon>
        <taxon>Bacillota</taxon>
        <taxon>Bacilli</taxon>
        <taxon>Bacillales</taxon>
        <taxon>Paenibacillaceae</taxon>
        <taxon>Paenibacillus</taxon>
    </lineage>
</organism>
<dbReference type="Pfam" id="PF04065">
    <property type="entry name" value="Not3"/>
    <property type="match status" value="1"/>
</dbReference>
<feature type="chain" id="PRO_5038995262" description="CCR4-Not complex component Not N-terminal domain-containing protein" evidence="2">
    <location>
        <begin position="23"/>
        <end position="103"/>
    </location>
</feature>
<dbReference type="Proteomes" id="UP000480151">
    <property type="component" value="Unassembled WGS sequence"/>
</dbReference>
<dbReference type="GO" id="GO:0006355">
    <property type="term" value="P:regulation of DNA-templated transcription"/>
    <property type="evidence" value="ECO:0007669"/>
    <property type="project" value="InterPro"/>
</dbReference>
<keyword evidence="2" id="KW-0732">Signal</keyword>